<dbReference type="AlphaFoldDB" id="A0AAD7N1X9"/>
<dbReference type="GO" id="GO:0010181">
    <property type="term" value="F:FMN binding"/>
    <property type="evidence" value="ECO:0007669"/>
    <property type="project" value="InterPro"/>
</dbReference>
<accession>A0AAD7N1X9</accession>
<sequence>MAALFTPLTLGDITIKNRICMSAMTRNRADPNRVPSHIMKKYYLQRALGGAGIIVTEATLISPQQGSQFDRSPGIWNAEQVAGWRKITNVVHLAGGRIYCQLWHVGRLSHGSADGLATGPVYAPSAIPARQIKGCFHFLPGTPEPGLPTEIPDPSVIVAQFKDAAHNAKIAGFDGVELHAASGFLVHQFLDSTSNVRTDKWGGSSENRARFGLEVLKACVEVFGTNVSLKISPEGGFNDMGMPLKDTVETFSYFISEADKLNLSYITLYRYTPHKDPPIKGKERGTPHDIISTYGKLIQKAKTFVVGGVTPEEADELVKTGQVDGVFFGVAWLTHPDLAKRIRHGKSIDNMLAVPHLYGDSNVDPKLGYTDYPAVTY</sequence>
<dbReference type="SUPFAM" id="SSF51395">
    <property type="entry name" value="FMN-linked oxidoreductases"/>
    <property type="match status" value="1"/>
</dbReference>
<dbReference type="InterPro" id="IPR001155">
    <property type="entry name" value="OxRdtase_FMN_N"/>
</dbReference>
<proteinExistence type="predicted"/>
<comment type="caution">
    <text evidence="2">The sequence shown here is derived from an EMBL/GenBank/DDBJ whole genome shotgun (WGS) entry which is preliminary data.</text>
</comment>
<dbReference type="Proteomes" id="UP001215280">
    <property type="component" value="Unassembled WGS sequence"/>
</dbReference>
<dbReference type="Gene3D" id="3.20.20.70">
    <property type="entry name" value="Aldolase class I"/>
    <property type="match status" value="1"/>
</dbReference>
<gene>
    <name evidence="2" type="ORF">DFH07DRAFT_44628</name>
</gene>
<dbReference type="EMBL" id="JARJLG010000119">
    <property type="protein sequence ID" value="KAJ7742159.1"/>
    <property type="molecule type" value="Genomic_DNA"/>
</dbReference>
<dbReference type="CDD" id="cd02933">
    <property type="entry name" value="OYE_like_FMN"/>
    <property type="match status" value="1"/>
</dbReference>
<dbReference type="Pfam" id="PF00724">
    <property type="entry name" value="Oxidored_FMN"/>
    <property type="match status" value="1"/>
</dbReference>
<dbReference type="GO" id="GO:0016491">
    <property type="term" value="F:oxidoreductase activity"/>
    <property type="evidence" value="ECO:0007669"/>
    <property type="project" value="InterPro"/>
</dbReference>
<protein>
    <recommendedName>
        <fullName evidence="1">NADH:flavin oxidoreductase/NADH oxidase N-terminal domain-containing protein</fullName>
    </recommendedName>
</protein>
<reference evidence="2" key="1">
    <citation type="submission" date="2023-03" db="EMBL/GenBank/DDBJ databases">
        <title>Massive genome expansion in bonnet fungi (Mycena s.s.) driven by repeated elements and novel gene families across ecological guilds.</title>
        <authorList>
            <consortium name="Lawrence Berkeley National Laboratory"/>
            <person name="Harder C.B."/>
            <person name="Miyauchi S."/>
            <person name="Viragh M."/>
            <person name="Kuo A."/>
            <person name="Thoen E."/>
            <person name="Andreopoulos B."/>
            <person name="Lu D."/>
            <person name="Skrede I."/>
            <person name="Drula E."/>
            <person name="Henrissat B."/>
            <person name="Morin E."/>
            <person name="Kohler A."/>
            <person name="Barry K."/>
            <person name="LaButti K."/>
            <person name="Morin E."/>
            <person name="Salamov A."/>
            <person name="Lipzen A."/>
            <person name="Mereny Z."/>
            <person name="Hegedus B."/>
            <person name="Baldrian P."/>
            <person name="Stursova M."/>
            <person name="Weitz H."/>
            <person name="Taylor A."/>
            <person name="Grigoriev I.V."/>
            <person name="Nagy L.G."/>
            <person name="Martin F."/>
            <person name="Kauserud H."/>
        </authorList>
    </citation>
    <scope>NUCLEOTIDE SEQUENCE</scope>
    <source>
        <strain evidence="2">CBHHK188m</strain>
    </source>
</reference>
<dbReference type="InterPro" id="IPR045247">
    <property type="entry name" value="Oye-like"/>
</dbReference>
<organism evidence="2 3">
    <name type="scientific">Mycena maculata</name>
    <dbReference type="NCBI Taxonomy" id="230809"/>
    <lineage>
        <taxon>Eukaryota</taxon>
        <taxon>Fungi</taxon>
        <taxon>Dikarya</taxon>
        <taxon>Basidiomycota</taxon>
        <taxon>Agaricomycotina</taxon>
        <taxon>Agaricomycetes</taxon>
        <taxon>Agaricomycetidae</taxon>
        <taxon>Agaricales</taxon>
        <taxon>Marasmiineae</taxon>
        <taxon>Mycenaceae</taxon>
        <taxon>Mycena</taxon>
    </lineage>
</organism>
<keyword evidence="3" id="KW-1185">Reference proteome</keyword>
<feature type="domain" description="NADH:flavin oxidoreductase/NADH oxidase N-terminal" evidence="1">
    <location>
        <begin position="4"/>
        <end position="346"/>
    </location>
</feature>
<dbReference type="PANTHER" id="PTHR22893:SF91">
    <property type="entry name" value="NADPH DEHYDROGENASE 2-RELATED"/>
    <property type="match status" value="1"/>
</dbReference>
<evidence type="ECO:0000313" key="3">
    <source>
        <dbReference type="Proteomes" id="UP001215280"/>
    </source>
</evidence>
<evidence type="ECO:0000313" key="2">
    <source>
        <dbReference type="EMBL" id="KAJ7742159.1"/>
    </source>
</evidence>
<dbReference type="InterPro" id="IPR013785">
    <property type="entry name" value="Aldolase_TIM"/>
</dbReference>
<evidence type="ECO:0000259" key="1">
    <source>
        <dbReference type="Pfam" id="PF00724"/>
    </source>
</evidence>
<name>A0AAD7N1X9_9AGAR</name>
<dbReference type="PANTHER" id="PTHR22893">
    <property type="entry name" value="NADH OXIDOREDUCTASE-RELATED"/>
    <property type="match status" value="1"/>
</dbReference>